<dbReference type="Pfam" id="PF01327">
    <property type="entry name" value="Pep_deformylase"/>
    <property type="match status" value="1"/>
</dbReference>
<dbReference type="CDD" id="cd00487">
    <property type="entry name" value="Pep_deformylase"/>
    <property type="match status" value="1"/>
</dbReference>
<dbReference type="PRINTS" id="PR01576">
    <property type="entry name" value="PDEFORMYLASE"/>
</dbReference>
<organism evidence="7 8">
    <name type="scientific">Angustibacter luteus</name>
    <dbReference type="NCBI Taxonomy" id="658456"/>
    <lineage>
        <taxon>Bacteria</taxon>
        <taxon>Bacillati</taxon>
        <taxon>Actinomycetota</taxon>
        <taxon>Actinomycetes</taxon>
        <taxon>Kineosporiales</taxon>
        <taxon>Kineosporiaceae</taxon>
    </lineage>
</organism>
<reference evidence="8" key="1">
    <citation type="journal article" date="2019" name="Int. J. Syst. Evol. Microbiol.">
        <title>The Global Catalogue of Microorganisms (GCM) 10K type strain sequencing project: providing services to taxonomists for standard genome sequencing and annotation.</title>
        <authorList>
            <consortium name="The Broad Institute Genomics Platform"/>
            <consortium name="The Broad Institute Genome Sequencing Center for Infectious Disease"/>
            <person name="Wu L."/>
            <person name="Ma J."/>
        </authorList>
    </citation>
    <scope>NUCLEOTIDE SEQUENCE [LARGE SCALE GENOMIC DNA]</scope>
    <source>
        <strain evidence="8">KACC 14249</strain>
    </source>
</reference>
<dbReference type="InterPro" id="IPR023635">
    <property type="entry name" value="Peptide_deformylase"/>
</dbReference>
<evidence type="ECO:0000256" key="2">
    <source>
        <dbReference type="ARBA" id="ARBA00022723"/>
    </source>
</evidence>
<dbReference type="PANTHER" id="PTHR10458">
    <property type="entry name" value="PEPTIDE DEFORMYLASE"/>
    <property type="match status" value="1"/>
</dbReference>
<dbReference type="PIRSF" id="PIRSF004749">
    <property type="entry name" value="Pep_def"/>
    <property type="match status" value="1"/>
</dbReference>
<evidence type="ECO:0000256" key="4">
    <source>
        <dbReference type="ARBA" id="ARBA00022917"/>
    </source>
</evidence>
<dbReference type="HAMAP" id="MF_00163">
    <property type="entry name" value="Pep_deformylase"/>
    <property type="match status" value="1"/>
</dbReference>
<comment type="catalytic activity">
    <reaction evidence="6">
        <text>N-terminal N-formyl-L-methionyl-[peptide] + H2O = N-terminal L-methionyl-[peptide] + formate</text>
        <dbReference type="Rhea" id="RHEA:24420"/>
        <dbReference type="Rhea" id="RHEA-COMP:10639"/>
        <dbReference type="Rhea" id="RHEA-COMP:10640"/>
        <dbReference type="ChEBI" id="CHEBI:15377"/>
        <dbReference type="ChEBI" id="CHEBI:15740"/>
        <dbReference type="ChEBI" id="CHEBI:49298"/>
        <dbReference type="ChEBI" id="CHEBI:64731"/>
        <dbReference type="EC" id="3.5.1.88"/>
    </reaction>
</comment>
<comment type="caution">
    <text evidence="7">The sequence shown here is derived from an EMBL/GenBank/DDBJ whole genome shotgun (WGS) entry which is preliminary data.</text>
</comment>
<dbReference type="EMBL" id="JBHSRD010000002">
    <property type="protein sequence ID" value="MFC6005694.1"/>
    <property type="molecule type" value="Genomic_DNA"/>
</dbReference>
<dbReference type="EC" id="3.5.1.88" evidence="6"/>
<dbReference type="InterPro" id="IPR036821">
    <property type="entry name" value="Peptide_deformylase_sf"/>
</dbReference>
<evidence type="ECO:0000256" key="5">
    <source>
        <dbReference type="ARBA" id="ARBA00023004"/>
    </source>
</evidence>
<evidence type="ECO:0000313" key="8">
    <source>
        <dbReference type="Proteomes" id="UP001596189"/>
    </source>
</evidence>
<comment type="similarity">
    <text evidence="1 6">Belongs to the polypeptide deformylase family.</text>
</comment>
<sequence length="173" mass="18065">MSAAPIRQVGDPVLRTATSPVLAFDAALAALVDRMWVSMHAAQGVGLAANQIGVGLSVFVYEVDDEAGVVVNPTVVETSGEVVVDGEGCLSVVGQVFDTPRFERAVVTGFDVHGQPVRVAGEGLLGRCLQHETDHLKGLLYLDHLSGADRRAAITEAAARESRRPSGGAFGAF</sequence>
<evidence type="ECO:0000256" key="3">
    <source>
        <dbReference type="ARBA" id="ARBA00022801"/>
    </source>
</evidence>
<dbReference type="SUPFAM" id="SSF56420">
    <property type="entry name" value="Peptide deformylase"/>
    <property type="match status" value="1"/>
</dbReference>
<feature type="active site" evidence="6">
    <location>
        <position position="132"/>
    </location>
</feature>
<dbReference type="NCBIfam" id="NF001159">
    <property type="entry name" value="PRK00150.1-3"/>
    <property type="match status" value="1"/>
</dbReference>
<dbReference type="RefSeq" id="WP_345716572.1">
    <property type="nucleotide sequence ID" value="NZ_BAABFP010000005.1"/>
</dbReference>
<feature type="binding site" evidence="6">
    <location>
        <position position="131"/>
    </location>
    <ligand>
        <name>Fe cation</name>
        <dbReference type="ChEBI" id="CHEBI:24875"/>
    </ligand>
</feature>
<proteinExistence type="inferred from homology"/>
<comment type="cofactor">
    <cofactor evidence="6">
        <name>Fe(2+)</name>
        <dbReference type="ChEBI" id="CHEBI:29033"/>
    </cofactor>
    <text evidence="6">Binds 1 Fe(2+) ion.</text>
</comment>
<dbReference type="PANTHER" id="PTHR10458:SF2">
    <property type="entry name" value="PEPTIDE DEFORMYLASE, MITOCHONDRIAL"/>
    <property type="match status" value="1"/>
</dbReference>
<comment type="function">
    <text evidence="6">Removes the formyl group from the N-terminal Met of newly synthesized proteins. Requires at least a dipeptide for an efficient rate of reaction. N-terminal L-methionine is a prerequisite for activity but the enzyme has broad specificity at other positions.</text>
</comment>
<keyword evidence="2 6" id="KW-0479">Metal-binding</keyword>
<evidence type="ECO:0000313" key="7">
    <source>
        <dbReference type="EMBL" id="MFC6005694.1"/>
    </source>
</evidence>
<gene>
    <name evidence="6 7" type="primary">def</name>
    <name evidence="7" type="ORF">ACFQDO_01000</name>
</gene>
<accession>A0ABW1JA55</accession>
<dbReference type="GO" id="GO:0042586">
    <property type="term" value="F:peptide deformylase activity"/>
    <property type="evidence" value="ECO:0007669"/>
    <property type="project" value="UniProtKB-EC"/>
</dbReference>
<feature type="binding site" evidence="6">
    <location>
        <position position="135"/>
    </location>
    <ligand>
        <name>Fe cation</name>
        <dbReference type="ChEBI" id="CHEBI:24875"/>
    </ligand>
</feature>
<dbReference type="Gene3D" id="3.90.45.10">
    <property type="entry name" value="Peptide deformylase"/>
    <property type="match status" value="1"/>
</dbReference>
<keyword evidence="8" id="KW-1185">Reference proteome</keyword>
<name>A0ABW1JA55_9ACTN</name>
<dbReference type="NCBIfam" id="TIGR00079">
    <property type="entry name" value="pept_deformyl"/>
    <property type="match status" value="1"/>
</dbReference>
<feature type="binding site" evidence="6">
    <location>
        <position position="89"/>
    </location>
    <ligand>
        <name>Fe cation</name>
        <dbReference type="ChEBI" id="CHEBI:24875"/>
    </ligand>
</feature>
<evidence type="ECO:0000256" key="1">
    <source>
        <dbReference type="ARBA" id="ARBA00010759"/>
    </source>
</evidence>
<keyword evidence="3 6" id="KW-0378">Hydrolase</keyword>
<evidence type="ECO:0000256" key="6">
    <source>
        <dbReference type="HAMAP-Rule" id="MF_00163"/>
    </source>
</evidence>
<keyword evidence="5 6" id="KW-0408">Iron</keyword>
<dbReference type="Proteomes" id="UP001596189">
    <property type="component" value="Unassembled WGS sequence"/>
</dbReference>
<keyword evidence="4 6" id="KW-0648">Protein biosynthesis</keyword>
<protein>
    <recommendedName>
        <fullName evidence="6">Peptide deformylase</fullName>
        <shortName evidence="6">PDF</shortName>
        <ecNumber evidence="6">3.5.1.88</ecNumber>
    </recommendedName>
    <alternativeName>
        <fullName evidence="6">Polypeptide deformylase</fullName>
    </alternativeName>
</protein>